<comment type="caution">
    <text evidence="8">The sequence shown here is derived from an EMBL/GenBank/DDBJ whole genome shotgun (WGS) entry which is preliminary data.</text>
</comment>
<gene>
    <name evidence="8" type="primary">TY3B-I_634</name>
    <name evidence="8" type="ORF">CK203_057574</name>
</gene>
<keyword evidence="5" id="KW-0378">Hydrolase</keyword>
<keyword evidence="2" id="KW-0548">Nucleotidyltransferase</keyword>
<dbReference type="InterPro" id="IPR041373">
    <property type="entry name" value="RT_RNaseH"/>
</dbReference>
<name>A0A438GGY6_VITVI</name>
<evidence type="ECO:0000256" key="4">
    <source>
        <dbReference type="ARBA" id="ARBA00022759"/>
    </source>
</evidence>
<dbReference type="PANTHER" id="PTHR35046">
    <property type="entry name" value="ZINC KNUCKLE (CCHC-TYPE) FAMILY PROTEIN"/>
    <property type="match status" value="1"/>
</dbReference>
<reference evidence="8 9" key="1">
    <citation type="journal article" date="2018" name="PLoS Genet.">
        <title>Population sequencing reveals clonal diversity and ancestral inbreeding in the grapevine cultivar Chardonnay.</title>
        <authorList>
            <person name="Roach M.J."/>
            <person name="Johnson D.L."/>
            <person name="Bohlmann J."/>
            <person name="van Vuuren H.J."/>
            <person name="Jones S.J."/>
            <person name="Pretorius I.S."/>
            <person name="Schmidt S.A."/>
            <person name="Borneman A.R."/>
        </authorList>
    </citation>
    <scope>NUCLEOTIDE SEQUENCE [LARGE SCALE GENOMIC DNA]</scope>
    <source>
        <strain evidence="9">cv. Chardonnay</strain>
        <tissue evidence="8">Leaf</tissue>
    </source>
</reference>
<keyword evidence="4" id="KW-0255">Endonuclease</keyword>
<keyword evidence="6" id="KW-0695">RNA-directed DNA polymerase</keyword>
<dbReference type="GO" id="GO:0003964">
    <property type="term" value="F:RNA-directed DNA polymerase activity"/>
    <property type="evidence" value="ECO:0007669"/>
    <property type="project" value="UniProtKB-KW"/>
</dbReference>
<evidence type="ECO:0000256" key="5">
    <source>
        <dbReference type="ARBA" id="ARBA00022801"/>
    </source>
</evidence>
<dbReference type="Proteomes" id="UP000288805">
    <property type="component" value="Unassembled WGS sequence"/>
</dbReference>
<dbReference type="Gene3D" id="3.10.20.370">
    <property type="match status" value="1"/>
</dbReference>
<dbReference type="PANTHER" id="PTHR35046:SF18">
    <property type="entry name" value="RNA-DIRECTED DNA POLYMERASE"/>
    <property type="match status" value="1"/>
</dbReference>
<dbReference type="Pfam" id="PF17917">
    <property type="entry name" value="RT_RNaseH"/>
    <property type="match status" value="1"/>
</dbReference>
<dbReference type="SUPFAM" id="SSF53098">
    <property type="entry name" value="Ribonuclease H-like"/>
    <property type="match status" value="1"/>
</dbReference>
<keyword evidence="3" id="KW-0540">Nuclease</keyword>
<evidence type="ECO:0000256" key="1">
    <source>
        <dbReference type="ARBA" id="ARBA00022679"/>
    </source>
</evidence>
<organism evidence="8 9">
    <name type="scientific">Vitis vinifera</name>
    <name type="common">Grape</name>
    <dbReference type="NCBI Taxonomy" id="29760"/>
    <lineage>
        <taxon>Eukaryota</taxon>
        <taxon>Viridiplantae</taxon>
        <taxon>Streptophyta</taxon>
        <taxon>Embryophyta</taxon>
        <taxon>Tracheophyta</taxon>
        <taxon>Spermatophyta</taxon>
        <taxon>Magnoliopsida</taxon>
        <taxon>eudicotyledons</taxon>
        <taxon>Gunneridae</taxon>
        <taxon>Pentapetalae</taxon>
        <taxon>rosids</taxon>
        <taxon>Vitales</taxon>
        <taxon>Vitaceae</taxon>
        <taxon>Viteae</taxon>
        <taxon>Vitis</taxon>
    </lineage>
</organism>
<dbReference type="GO" id="GO:0016787">
    <property type="term" value="F:hydrolase activity"/>
    <property type="evidence" value="ECO:0007669"/>
    <property type="project" value="UniProtKB-KW"/>
</dbReference>
<keyword evidence="1" id="KW-0808">Transferase</keyword>
<dbReference type="EMBL" id="QGNW01000437">
    <property type="protein sequence ID" value="RVW71452.1"/>
    <property type="molecule type" value="Genomic_DNA"/>
</dbReference>
<dbReference type="GO" id="GO:0004519">
    <property type="term" value="F:endonuclease activity"/>
    <property type="evidence" value="ECO:0007669"/>
    <property type="project" value="UniProtKB-KW"/>
</dbReference>
<accession>A0A438GGY6</accession>
<dbReference type="InterPro" id="IPR012337">
    <property type="entry name" value="RNaseH-like_sf"/>
</dbReference>
<evidence type="ECO:0000259" key="7">
    <source>
        <dbReference type="PROSITE" id="PS50994"/>
    </source>
</evidence>
<dbReference type="SUPFAM" id="SSF56672">
    <property type="entry name" value="DNA/RNA polymerases"/>
    <property type="match status" value="1"/>
</dbReference>
<dbReference type="GO" id="GO:0015074">
    <property type="term" value="P:DNA integration"/>
    <property type="evidence" value="ECO:0007669"/>
    <property type="project" value="InterPro"/>
</dbReference>
<evidence type="ECO:0000313" key="8">
    <source>
        <dbReference type="EMBL" id="RVW71452.1"/>
    </source>
</evidence>
<dbReference type="PROSITE" id="PS50994">
    <property type="entry name" value="INTEGRASE"/>
    <property type="match status" value="1"/>
</dbReference>
<dbReference type="GO" id="GO:0003676">
    <property type="term" value="F:nucleic acid binding"/>
    <property type="evidence" value="ECO:0007669"/>
    <property type="project" value="InterPro"/>
</dbReference>
<evidence type="ECO:0000256" key="3">
    <source>
        <dbReference type="ARBA" id="ARBA00022722"/>
    </source>
</evidence>
<proteinExistence type="predicted"/>
<protein>
    <submittedName>
        <fullName evidence="8">Transposon Ty3-I Gag-Pol polyprotein</fullName>
    </submittedName>
</protein>
<dbReference type="InterPro" id="IPR043502">
    <property type="entry name" value="DNA/RNA_pol_sf"/>
</dbReference>
<dbReference type="Gene3D" id="3.30.420.10">
    <property type="entry name" value="Ribonuclease H-like superfamily/Ribonuclease H"/>
    <property type="match status" value="1"/>
</dbReference>
<dbReference type="InterPro" id="IPR001584">
    <property type="entry name" value="Integrase_cat-core"/>
</dbReference>
<evidence type="ECO:0000313" key="9">
    <source>
        <dbReference type="Proteomes" id="UP000288805"/>
    </source>
</evidence>
<dbReference type="AlphaFoldDB" id="A0A438GGY6"/>
<feature type="domain" description="Integrase catalytic" evidence="7">
    <location>
        <begin position="171"/>
        <end position="255"/>
    </location>
</feature>
<evidence type="ECO:0000256" key="2">
    <source>
        <dbReference type="ARBA" id="ARBA00022695"/>
    </source>
</evidence>
<sequence length="255" mass="29657">MPFGLTNVPAAFMDMMNRIYQPYLDHLWWGRVVAYVSRQLKNHKQNYPTHDLELAAIVFALKLWRHYLYGENFEYHLRKANAVTDALSRKTQCVLSELVVSEWKMYDYITHPTIFHIVIEAERKYTKLEGMHSQIMVGEGGGMKQDVAQFISKCLTCQQVKVEHQKQVGLLQPPPRAKWKWDHVTIDFMTGLRRTPQSKDSVWAIVANLTKSTHFLTMRIIDSVLALSKLYVKEIVRLHGAPLSIVLDRDPRFTS</sequence>
<evidence type="ECO:0000256" key="6">
    <source>
        <dbReference type="ARBA" id="ARBA00022918"/>
    </source>
</evidence>
<dbReference type="InterPro" id="IPR036397">
    <property type="entry name" value="RNaseH_sf"/>
</dbReference>